<dbReference type="Proteomes" id="UP001341281">
    <property type="component" value="Chromosome 04"/>
</dbReference>
<proteinExistence type="predicted"/>
<evidence type="ECO:0000313" key="4">
    <source>
        <dbReference type="EMBL" id="WVZ72459.1"/>
    </source>
</evidence>
<dbReference type="InterPro" id="IPR057670">
    <property type="entry name" value="SH3_retrovirus"/>
</dbReference>
<dbReference type="Pfam" id="PF25597">
    <property type="entry name" value="SH3_retrovirus"/>
    <property type="match status" value="1"/>
</dbReference>
<dbReference type="Pfam" id="PF07727">
    <property type="entry name" value="RVT_2"/>
    <property type="match status" value="1"/>
</dbReference>
<dbReference type="InterPro" id="IPR013103">
    <property type="entry name" value="RVT_2"/>
</dbReference>
<protein>
    <recommendedName>
        <fullName evidence="6">Reverse transcriptase Ty1/copia-type domain-containing protein</fullName>
    </recommendedName>
</protein>
<evidence type="ECO:0000259" key="2">
    <source>
        <dbReference type="Pfam" id="PF07727"/>
    </source>
</evidence>
<name>A0AAQ3TIF3_PASNO</name>
<evidence type="ECO:0000313" key="5">
    <source>
        <dbReference type="Proteomes" id="UP001341281"/>
    </source>
</evidence>
<dbReference type="AlphaFoldDB" id="A0AAQ3TIF3"/>
<reference evidence="4 5" key="1">
    <citation type="submission" date="2024-02" db="EMBL/GenBank/DDBJ databases">
        <title>High-quality chromosome-scale genome assembly of Pensacola bahiagrass (Paspalum notatum Flugge var. saurae).</title>
        <authorList>
            <person name="Vega J.M."/>
            <person name="Podio M."/>
            <person name="Orjuela J."/>
            <person name="Siena L.A."/>
            <person name="Pessino S.C."/>
            <person name="Combes M.C."/>
            <person name="Mariac C."/>
            <person name="Albertini E."/>
            <person name="Pupilli F."/>
            <person name="Ortiz J.P.A."/>
            <person name="Leblanc O."/>
        </authorList>
    </citation>
    <scope>NUCLEOTIDE SEQUENCE [LARGE SCALE GENOMIC DNA]</scope>
    <source>
        <strain evidence="4">R1</strain>
        <tissue evidence="4">Leaf</tissue>
    </source>
</reference>
<sequence>MAMSKGKGKIEDEGNASVVAEGGTQGYKYSAEGGVLKVSRGSLVVMKGDMKSANLYLLRGYKSGVKGYKLWNPETRKVVISRNVVFNEPQMLHDTLTDTPIGSHEKSSVLVEHFVDAPRKEIDNVPDEPISEDSSTVEDAPIVSRSSPPLQQRSIAVDRTEGNRSRRRLIEECNIAYALSVAEEIEGNVEPSTYSEAISSINSNDWVTAMHDEMESLEKNGTWELVKLPTEKKPIRCKWIFKRKEGISPSEEVRYKARLVAKGYSQIPGIDYNDVFSPVVKHSSIRTLFSIVAMHDYELEQLDVKTAFLHGELEEDIYMDQPEVYDILPCFRIN</sequence>
<accession>A0AAQ3TIF3</accession>
<feature type="region of interest" description="Disordered" evidence="1">
    <location>
        <begin position="121"/>
        <end position="150"/>
    </location>
</feature>
<organism evidence="4 5">
    <name type="scientific">Paspalum notatum var. saurae</name>
    <dbReference type="NCBI Taxonomy" id="547442"/>
    <lineage>
        <taxon>Eukaryota</taxon>
        <taxon>Viridiplantae</taxon>
        <taxon>Streptophyta</taxon>
        <taxon>Embryophyta</taxon>
        <taxon>Tracheophyta</taxon>
        <taxon>Spermatophyta</taxon>
        <taxon>Magnoliopsida</taxon>
        <taxon>Liliopsida</taxon>
        <taxon>Poales</taxon>
        <taxon>Poaceae</taxon>
        <taxon>PACMAD clade</taxon>
        <taxon>Panicoideae</taxon>
        <taxon>Andropogonodae</taxon>
        <taxon>Paspaleae</taxon>
        <taxon>Paspalinae</taxon>
        <taxon>Paspalum</taxon>
    </lineage>
</organism>
<feature type="domain" description="Reverse transcriptase Ty1/copia-type" evidence="2">
    <location>
        <begin position="220"/>
        <end position="325"/>
    </location>
</feature>
<evidence type="ECO:0000256" key="1">
    <source>
        <dbReference type="SAM" id="MobiDB-lite"/>
    </source>
</evidence>
<dbReference type="EMBL" id="CP144748">
    <property type="protein sequence ID" value="WVZ72459.1"/>
    <property type="molecule type" value="Genomic_DNA"/>
</dbReference>
<evidence type="ECO:0000259" key="3">
    <source>
        <dbReference type="Pfam" id="PF25597"/>
    </source>
</evidence>
<keyword evidence="5" id="KW-1185">Reference proteome</keyword>
<gene>
    <name evidence="4" type="ORF">U9M48_020916</name>
</gene>
<evidence type="ECO:0008006" key="6">
    <source>
        <dbReference type="Google" id="ProtNLM"/>
    </source>
</evidence>
<feature type="domain" description="Retroviral polymerase SH3-like" evidence="3">
    <location>
        <begin position="58"/>
        <end position="95"/>
    </location>
</feature>